<protein>
    <submittedName>
        <fullName evidence="16">Outer membrane protein</fullName>
    </submittedName>
</protein>
<evidence type="ECO:0000256" key="10">
    <source>
        <dbReference type="ARBA" id="ARBA00023237"/>
    </source>
</evidence>
<dbReference type="CDD" id="cd01347">
    <property type="entry name" value="ligand_gated_channel"/>
    <property type="match status" value="1"/>
</dbReference>
<evidence type="ECO:0000256" key="11">
    <source>
        <dbReference type="PROSITE-ProRule" id="PRU01360"/>
    </source>
</evidence>
<dbReference type="InterPro" id="IPR012910">
    <property type="entry name" value="Plug_dom"/>
</dbReference>
<dbReference type="Gene3D" id="2.40.170.20">
    <property type="entry name" value="TonB-dependent receptor, beta-barrel domain"/>
    <property type="match status" value="1"/>
</dbReference>
<keyword evidence="17" id="KW-1185">Reference proteome</keyword>
<keyword evidence="5 11" id="KW-0812">Transmembrane</keyword>
<dbReference type="STRING" id="565045.NOR51B_2331"/>
<dbReference type="eggNOG" id="COG4771">
    <property type="taxonomic scope" value="Bacteria"/>
</dbReference>
<dbReference type="RefSeq" id="WP_009021124.1">
    <property type="nucleotide sequence ID" value="NZ_DS999411.1"/>
</dbReference>
<feature type="domain" description="TonB-dependent receptor-like beta-barrel" evidence="14">
    <location>
        <begin position="247"/>
        <end position="714"/>
    </location>
</feature>
<dbReference type="PANTHER" id="PTHR32552">
    <property type="entry name" value="FERRICHROME IRON RECEPTOR-RELATED"/>
    <property type="match status" value="1"/>
</dbReference>
<keyword evidence="10 11" id="KW-0998">Cell outer membrane</keyword>
<dbReference type="HOGENOM" id="CLU_008287_15_0_6"/>
<evidence type="ECO:0000256" key="3">
    <source>
        <dbReference type="ARBA" id="ARBA00022452"/>
    </source>
</evidence>
<evidence type="ECO:0000256" key="13">
    <source>
        <dbReference type="SAM" id="SignalP"/>
    </source>
</evidence>
<keyword evidence="3 11" id="KW-1134">Transmembrane beta strand</keyword>
<dbReference type="InterPro" id="IPR039426">
    <property type="entry name" value="TonB-dep_rcpt-like"/>
</dbReference>
<organism evidence="16 17">
    <name type="scientific">Luminiphilus syltensis NOR5-1B</name>
    <dbReference type="NCBI Taxonomy" id="565045"/>
    <lineage>
        <taxon>Bacteria</taxon>
        <taxon>Pseudomonadati</taxon>
        <taxon>Pseudomonadota</taxon>
        <taxon>Gammaproteobacteria</taxon>
        <taxon>Cellvibrionales</taxon>
        <taxon>Halieaceae</taxon>
        <taxon>Luminiphilus</taxon>
    </lineage>
</organism>
<sequence>MSHGKPRLARSTLSVCLGAALLTPVVQAQDTRRGSSAVLLEEVVVTARKREESGQDVPIAISAFNSEQLDALKVRNLTDLAVGMPNVVLDEVGTWRGYANFSIRGLALNSGIPSIDPTVGVLVDGVYLGSSVGVVFDTFDLESIEVLRGPQGTLFGRNVTAGAVLLNTRAPDAEFGFKARGSYEVPTEEGGGGSSIVQAVITGGLTDTIAAKLAVYVNDDEGALENQFDGSNHGAYEQLLLRPSIAWRPTDTLELIARYEYQDVDADGPSGQTHTNGSGVPGATINFDRDSFGFSIDNPGYSRQSADFFNLTANWDVWGGTVTNVFGVRSLEMETDADIDSQPRVFFNSDTTTQHEQISNELRYNGRLLDDRLELTTGVFLFESELKYDEDRLIGGTRTPDGIVPGSTQEGGGILDVRSLGVFVSGDYDLTDKLTLSAGLRWTKEEKDAQVATVSANVNNPCYIGKPRPGQGECIYDFTDDESWSFVSPRLGAQYALDDQRRVYAHWSVGYRSGSYNLRNTEFPIVFGPGPFDEEKVDNFEIGYKSEWARGQLNVGAFFSKVKDMQREVNLPSPTSVVLQLIQNTADADIYGVEAEGTFAVTDSFTLKASLGYLDAEYTAVAFDINGDGVVDDADKGLRLPRAPDLTWSLSGIYDIDFGSHGYLSSRVSYGYRDDTAYTDNNLGFILEQEILDVALDFHTGDGHWILSLFGRNLLNTVRHGNDTQLPSSLGGTFAPLGRPATVGVQASYTL</sequence>
<keyword evidence="6" id="KW-0408">Iron</keyword>
<evidence type="ECO:0000256" key="12">
    <source>
        <dbReference type="RuleBase" id="RU003357"/>
    </source>
</evidence>
<comment type="similarity">
    <text evidence="11 12">Belongs to the TonB-dependent receptor family.</text>
</comment>
<evidence type="ECO:0000256" key="4">
    <source>
        <dbReference type="ARBA" id="ARBA00022496"/>
    </source>
</evidence>
<evidence type="ECO:0000259" key="14">
    <source>
        <dbReference type="Pfam" id="PF00593"/>
    </source>
</evidence>
<keyword evidence="2 11" id="KW-0813">Transport</keyword>
<evidence type="ECO:0000256" key="9">
    <source>
        <dbReference type="ARBA" id="ARBA00023136"/>
    </source>
</evidence>
<keyword evidence="9 11" id="KW-0472">Membrane</keyword>
<evidence type="ECO:0000259" key="15">
    <source>
        <dbReference type="Pfam" id="PF07715"/>
    </source>
</evidence>
<dbReference type="Proteomes" id="UP000004699">
    <property type="component" value="Unassembled WGS sequence"/>
</dbReference>
<evidence type="ECO:0000256" key="6">
    <source>
        <dbReference type="ARBA" id="ARBA00023004"/>
    </source>
</evidence>
<evidence type="ECO:0000313" key="17">
    <source>
        <dbReference type="Proteomes" id="UP000004699"/>
    </source>
</evidence>
<dbReference type="InterPro" id="IPR036942">
    <property type="entry name" value="Beta-barrel_TonB_sf"/>
</dbReference>
<dbReference type="AlphaFoldDB" id="B8KUX0"/>
<dbReference type="Pfam" id="PF07715">
    <property type="entry name" value="Plug"/>
    <property type="match status" value="1"/>
</dbReference>
<dbReference type="EMBL" id="DS999411">
    <property type="protein sequence ID" value="EED36380.1"/>
    <property type="molecule type" value="Genomic_DNA"/>
</dbReference>
<keyword evidence="13" id="KW-0732">Signal</keyword>
<gene>
    <name evidence="16" type="ORF">NOR51B_2331</name>
</gene>
<dbReference type="SUPFAM" id="SSF56935">
    <property type="entry name" value="Porins"/>
    <property type="match status" value="1"/>
</dbReference>
<dbReference type="Pfam" id="PF00593">
    <property type="entry name" value="TonB_dep_Rec_b-barrel"/>
    <property type="match status" value="1"/>
</dbReference>
<evidence type="ECO:0000313" key="16">
    <source>
        <dbReference type="EMBL" id="EED36380.1"/>
    </source>
</evidence>
<feature type="signal peptide" evidence="13">
    <location>
        <begin position="1"/>
        <end position="28"/>
    </location>
</feature>
<keyword evidence="7" id="KW-0406">Ion transport</keyword>
<dbReference type="OrthoDB" id="7051185at2"/>
<keyword evidence="4" id="KW-0410">Iron transport</keyword>
<dbReference type="GO" id="GO:0009279">
    <property type="term" value="C:cell outer membrane"/>
    <property type="evidence" value="ECO:0007669"/>
    <property type="project" value="UniProtKB-SubCell"/>
</dbReference>
<feature type="domain" description="TonB-dependent receptor plug" evidence="15">
    <location>
        <begin position="55"/>
        <end position="163"/>
    </location>
</feature>
<name>B8KUX0_9GAMM</name>
<evidence type="ECO:0000256" key="2">
    <source>
        <dbReference type="ARBA" id="ARBA00022448"/>
    </source>
</evidence>
<accession>B8KUX0</accession>
<proteinExistence type="inferred from homology"/>
<feature type="chain" id="PRO_5002873473" evidence="13">
    <location>
        <begin position="29"/>
        <end position="751"/>
    </location>
</feature>
<evidence type="ECO:0000256" key="7">
    <source>
        <dbReference type="ARBA" id="ARBA00023065"/>
    </source>
</evidence>
<dbReference type="InterPro" id="IPR000531">
    <property type="entry name" value="Beta-barrel_TonB"/>
</dbReference>
<evidence type="ECO:0000256" key="8">
    <source>
        <dbReference type="ARBA" id="ARBA00023077"/>
    </source>
</evidence>
<comment type="subcellular location">
    <subcellularLocation>
        <location evidence="1 11">Cell outer membrane</location>
        <topology evidence="1 11">Multi-pass membrane protein</topology>
    </subcellularLocation>
</comment>
<evidence type="ECO:0000256" key="5">
    <source>
        <dbReference type="ARBA" id="ARBA00022692"/>
    </source>
</evidence>
<reference evidence="17" key="1">
    <citation type="journal article" date="2013" name="BMC Microbiol.">
        <title>Taxonomy and evolution of bacteriochlorophyll a-containing members of the OM60/NOR5 clade of marine gammaproteobacteria: description of Luminiphilus syltensis gen. nov., sp. nov., reclassification of Haliea rubra as Pseudohaliea rubra gen. nov., comb. nov., and emendation of Chromatocurvus halotolerans.</title>
        <authorList>
            <person name="Spring S."/>
            <person name="Riedel T."/>
            <person name="Sproer C."/>
            <person name="Yan S."/>
            <person name="Harder J."/>
            <person name="Fuchs B.M."/>
        </authorList>
    </citation>
    <scope>NUCLEOTIDE SEQUENCE [LARGE SCALE GENOMIC DNA]</scope>
    <source>
        <strain evidence="17">NOR51-B</strain>
    </source>
</reference>
<dbReference type="GO" id="GO:0006826">
    <property type="term" value="P:iron ion transport"/>
    <property type="evidence" value="ECO:0007669"/>
    <property type="project" value="UniProtKB-KW"/>
</dbReference>
<dbReference type="PANTHER" id="PTHR32552:SF81">
    <property type="entry name" value="TONB-DEPENDENT OUTER MEMBRANE RECEPTOR"/>
    <property type="match status" value="1"/>
</dbReference>
<evidence type="ECO:0000256" key="1">
    <source>
        <dbReference type="ARBA" id="ARBA00004571"/>
    </source>
</evidence>
<keyword evidence="8 12" id="KW-0798">TonB box</keyword>
<dbReference type="PROSITE" id="PS52016">
    <property type="entry name" value="TONB_DEPENDENT_REC_3"/>
    <property type="match status" value="1"/>
</dbReference>